<reference evidence="3" key="1">
    <citation type="submission" date="2022-03" db="EMBL/GenBank/DDBJ databases">
        <authorList>
            <person name="Woo C.Y."/>
        </authorList>
    </citation>
    <scope>NUCLEOTIDE SEQUENCE</scope>
    <source>
        <strain evidence="3">CYS-02</strain>
    </source>
</reference>
<feature type="domain" description="Barstar (barnase inhibitor)" evidence="2">
    <location>
        <begin position="43"/>
        <end position="139"/>
    </location>
</feature>
<dbReference type="Gene3D" id="3.30.370.10">
    <property type="entry name" value="Barstar-like"/>
    <property type="match status" value="1"/>
</dbReference>
<proteinExistence type="inferred from homology"/>
<evidence type="ECO:0000256" key="1">
    <source>
        <dbReference type="ARBA" id="ARBA00006845"/>
    </source>
</evidence>
<evidence type="ECO:0000313" key="3">
    <source>
        <dbReference type="EMBL" id="MCJ0765719.1"/>
    </source>
</evidence>
<dbReference type="RefSeq" id="WP_243309316.1">
    <property type="nucleotide sequence ID" value="NZ_JALGBI010000003.1"/>
</dbReference>
<protein>
    <submittedName>
        <fullName evidence="3">Barstar family protein</fullName>
    </submittedName>
</protein>
<organism evidence="3 4">
    <name type="scientific">Variovorax terrae</name>
    <dbReference type="NCBI Taxonomy" id="2923278"/>
    <lineage>
        <taxon>Bacteria</taxon>
        <taxon>Pseudomonadati</taxon>
        <taxon>Pseudomonadota</taxon>
        <taxon>Betaproteobacteria</taxon>
        <taxon>Burkholderiales</taxon>
        <taxon>Comamonadaceae</taxon>
        <taxon>Variovorax</taxon>
    </lineage>
</organism>
<dbReference type="InterPro" id="IPR035905">
    <property type="entry name" value="Barstar-like_sf"/>
</dbReference>
<keyword evidence="4" id="KW-1185">Reference proteome</keyword>
<accession>A0A9X1W0T5</accession>
<dbReference type="CDD" id="cd05141">
    <property type="entry name" value="Barstar_evA4336-like"/>
    <property type="match status" value="1"/>
</dbReference>
<dbReference type="Proteomes" id="UP001139447">
    <property type="component" value="Unassembled WGS sequence"/>
</dbReference>
<dbReference type="AlphaFoldDB" id="A0A9X1W0T5"/>
<comment type="similarity">
    <text evidence="1">Belongs to the barstar family.</text>
</comment>
<sequence>MMTIEREAEMDTPLRTVRTNIVQSIRAFRVQDLHEAAKALGQHFLYANLANAQSKQDVLDLIAQQFTFPAHFGKNFDALYDCMTDPLHKSGPQPGFIVVLEQIPANAKFDKEAREQLLDIFRDASDYWADRKIPFRCFYSFL</sequence>
<dbReference type="SUPFAM" id="SSF52038">
    <property type="entry name" value="Barstar-related"/>
    <property type="match status" value="1"/>
</dbReference>
<dbReference type="InterPro" id="IPR000468">
    <property type="entry name" value="Barstar"/>
</dbReference>
<evidence type="ECO:0000259" key="2">
    <source>
        <dbReference type="Pfam" id="PF01337"/>
    </source>
</evidence>
<comment type="caution">
    <text evidence="3">The sequence shown here is derived from an EMBL/GenBank/DDBJ whole genome shotgun (WGS) entry which is preliminary data.</text>
</comment>
<dbReference type="Pfam" id="PF01337">
    <property type="entry name" value="Barstar"/>
    <property type="match status" value="1"/>
</dbReference>
<name>A0A9X1W0T5_9BURK</name>
<evidence type="ECO:0000313" key="4">
    <source>
        <dbReference type="Proteomes" id="UP001139447"/>
    </source>
</evidence>
<dbReference type="EMBL" id="JALGBI010000003">
    <property type="protein sequence ID" value="MCJ0765719.1"/>
    <property type="molecule type" value="Genomic_DNA"/>
</dbReference>
<gene>
    <name evidence="3" type="ORF">MMF98_21100</name>
</gene>